<dbReference type="InterPro" id="IPR052414">
    <property type="entry name" value="U3_snoRNA-assoc_WDR"/>
</dbReference>
<comment type="similarity">
    <text evidence="3">Belongs to the UTP5 family.</text>
</comment>
<dbReference type="Proteomes" id="UP001165120">
    <property type="component" value="Unassembled WGS sequence"/>
</dbReference>
<accession>A0A9W6T4C2</accession>
<feature type="domain" description="Small-subunit processome Utp12" evidence="5">
    <location>
        <begin position="218"/>
        <end position="321"/>
    </location>
</feature>
<feature type="region of interest" description="Disordered" evidence="4">
    <location>
        <begin position="132"/>
        <end position="199"/>
    </location>
</feature>
<gene>
    <name evidence="6" type="ORF">Cboi02_000471500</name>
</gene>
<dbReference type="PANTHER" id="PTHR44267">
    <property type="entry name" value="WD REPEAT-CONTAINING PROTEIN 43"/>
    <property type="match status" value="1"/>
</dbReference>
<proteinExistence type="inferred from homology"/>
<dbReference type="PANTHER" id="PTHR44267:SF1">
    <property type="entry name" value="WD REPEAT-CONTAINING PROTEIN 43"/>
    <property type="match status" value="1"/>
</dbReference>
<evidence type="ECO:0000256" key="3">
    <source>
        <dbReference type="ARBA" id="ARBA00038335"/>
    </source>
</evidence>
<comment type="caution">
    <text evidence="6">The sequence shown here is derived from an EMBL/GenBank/DDBJ whole genome shotgun (WGS) entry which is preliminary data.</text>
</comment>
<keyword evidence="7" id="KW-1185">Reference proteome</keyword>
<evidence type="ECO:0000256" key="1">
    <source>
        <dbReference type="ARBA" id="ARBA00004123"/>
    </source>
</evidence>
<evidence type="ECO:0000313" key="6">
    <source>
        <dbReference type="EMBL" id="GME75259.1"/>
    </source>
</evidence>
<reference evidence="6" key="1">
    <citation type="submission" date="2023-04" db="EMBL/GenBank/DDBJ databases">
        <title>Candida boidinii NBRC 10035.</title>
        <authorList>
            <person name="Ichikawa N."/>
            <person name="Sato H."/>
            <person name="Tonouchi N."/>
        </authorList>
    </citation>
    <scope>NUCLEOTIDE SEQUENCE</scope>
    <source>
        <strain evidence="6">NBRC 10035</strain>
    </source>
</reference>
<feature type="region of interest" description="Disordered" evidence="4">
    <location>
        <begin position="1"/>
        <end position="23"/>
    </location>
</feature>
<evidence type="ECO:0000313" key="7">
    <source>
        <dbReference type="Proteomes" id="UP001165120"/>
    </source>
</evidence>
<dbReference type="InterPro" id="IPR007148">
    <property type="entry name" value="SSU_processome_Utp12"/>
</dbReference>
<protein>
    <submittedName>
        <fullName evidence="6">Unnamed protein product</fullName>
    </submittedName>
</protein>
<dbReference type="GO" id="GO:0000462">
    <property type="term" value="P:maturation of SSU-rRNA from tricistronic rRNA transcript (SSU-rRNA, 5.8S rRNA, LSU-rRNA)"/>
    <property type="evidence" value="ECO:0007669"/>
    <property type="project" value="TreeGrafter"/>
</dbReference>
<organism evidence="6 7">
    <name type="scientific">Candida boidinii</name>
    <name type="common">Yeast</name>
    <dbReference type="NCBI Taxonomy" id="5477"/>
    <lineage>
        <taxon>Eukaryota</taxon>
        <taxon>Fungi</taxon>
        <taxon>Dikarya</taxon>
        <taxon>Ascomycota</taxon>
        <taxon>Saccharomycotina</taxon>
        <taxon>Pichiomycetes</taxon>
        <taxon>Pichiales</taxon>
        <taxon>Pichiaceae</taxon>
        <taxon>Ogataea</taxon>
        <taxon>Ogataea/Candida clade</taxon>
    </lineage>
</organism>
<evidence type="ECO:0000256" key="2">
    <source>
        <dbReference type="ARBA" id="ARBA00023242"/>
    </source>
</evidence>
<evidence type="ECO:0000259" key="5">
    <source>
        <dbReference type="Pfam" id="PF04003"/>
    </source>
</evidence>
<dbReference type="AlphaFoldDB" id="A0A9W6T4C2"/>
<feature type="compositionally biased region" description="Basic residues" evidence="4">
    <location>
        <begin position="11"/>
        <end position="23"/>
    </location>
</feature>
<comment type="subcellular location">
    <subcellularLocation>
        <location evidence="1">Nucleus</location>
    </subcellularLocation>
</comment>
<name>A0A9W6T4C2_CANBO</name>
<feature type="region of interest" description="Disordered" evidence="4">
    <location>
        <begin position="356"/>
        <end position="409"/>
    </location>
</feature>
<evidence type="ECO:0000256" key="4">
    <source>
        <dbReference type="SAM" id="MobiDB-lite"/>
    </source>
</evidence>
<feature type="compositionally biased region" description="Acidic residues" evidence="4">
    <location>
        <begin position="146"/>
        <end position="159"/>
    </location>
</feature>
<dbReference type="GO" id="GO:0005730">
    <property type="term" value="C:nucleolus"/>
    <property type="evidence" value="ECO:0007669"/>
    <property type="project" value="TreeGrafter"/>
</dbReference>
<keyword evidence="2" id="KW-0539">Nucleus</keyword>
<dbReference type="Pfam" id="PF04003">
    <property type="entry name" value="Utp12"/>
    <property type="match status" value="1"/>
</dbReference>
<sequence>MVDTNSNGKSPLKKKSVLNRRRRSAAVVKSKPSDLIISINRPKDSNPTNEKLTIQNVTITSKYLKFSWLEDSSISFFDNIEWWKLNENSEKYYNLNENIDLIKVKPNLKTTQHSLFGHDRASAKHYNEANAIISSGDQIGDVNKDTDEEDEDDEDEELTLAEKLELANSSTTNNTQNNNTNNNKNNNNNSNAQTVNKQKKSVSSGTLTVVLSQALKANDHSLLETVLNNKDESIIRNTISRLQSSYIIILLSRLAERIARNGNRQLNLTHWIKWVLIFHGGYLLNYPNTSSDLSILSSTLRRKADSLDRMLELKGKLNLLTDKIELKRDMMSWENEGSGEDEDEDEVNVEYIEELDDAGLLDSDSDDDEDEDLDEIDDDDADDDEGVYEGEEGTEIDEDAEANYSDVEDESIKTKIVDDIDSDDEYETKLLKKIKNLKNKKSKN</sequence>
<dbReference type="EMBL" id="BSXN01002003">
    <property type="protein sequence ID" value="GME75259.1"/>
    <property type="molecule type" value="Genomic_DNA"/>
</dbReference>
<feature type="compositionally biased region" description="Low complexity" evidence="4">
    <location>
        <begin position="166"/>
        <end position="199"/>
    </location>
</feature>